<dbReference type="AlphaFoldDB" id="A0A9P0NIP3"/>
<feature type="region of interest" description="Disordered" evidence="1">
    <location>
        <begin position="63"/>
        <end position="97"/>
    </location>
</feature>
<sequence length="131" mass="14649">MGSNKKSLRPTRRRSMKGKYSFQRDDDVGVVFVWLGKADDVDEGIEAESTGLWKGWGVLHDSVRASSVGDGDGGRRKQRRRSRADSPPPSAVQCVHPVCCEPPPSQARPRHPDFLPRFTVLSPLDVLPHRY</sequence>
<evidence type="ECO:0000256" key="1">
    <source>
        <dbReference type="SAM" id="MobiDB-lite"/>
    </source>
</evidence>
<proteinExistence type="predicted"/>
<accession>A0A9P0NIP3</accession>
<keyword evidence="3" id="KW-1185">Reference proteome</keyword>
<evidence type="ECO:0000313" key="2">
    <source>
        <dbReference type="EMBL" id="CAH1722975.1"/>
    </source>
</evidence>
<feature type="region of interest" description="Disordered" evidence="1">
    <location>
        <begin position="1"/>
        <end position="20"/>
    </location>
</feature>
<reference evidence="2" key="2">
    <citation type="submission" date="2022-10" db="EMBL/GenBank/DDBJ databases">
        <authorList>
            <consortium name="ENA_rothamsted_submissions"/>
            <consortium name="culmorum"/>
            <person name="King R."/>
        </authorList>
    </citation>
    <scope>NUCLEOTIDE SEQUENCE</scope>
</reference>
<evidence type="ECO:0000313" key="3">
    <source>
        <dbReference type="Proteomes" id="UP001154329"/>
    </source>
</evidence>
<gene>
    <name evidence="2" type="ORF">APHIGO_LOCUS4987</name>
</gene>
<feature type="compositionally biased region" description="Basic residues" evidence="1">
    <location>
        <begin position="1"/>
        <end position="17"/>
    </location>
</feature>
<reference evidence="2" key="1">
    <citation type="submission" date="2022-02" db="EMBL/GenBank/DDBJ databases">
        <authorList>
            <person name="King R."/>
        </authorList>
    </citation>
    <scope>NUCLEOTIDE SEQUENCE</scope>
</reference>
<dbReference type="Proteomes" id="UP001154329">
    <property type="component" value="Chromosome 2"/>
</dbReference>
<organism evidence="2 3">
    <name type="scientific">Aphis gossypii</name>
    <name type="common">Cotton aphid</name>
    <dbReference type="NCBI Taxonomy" id="80765"/>
    <lineage>
        <taxon>Eukaryota</taxon>
        <taxon>Metazoa</taxon>
        <taxon>Ecdysozoa</taxon>
        <taxon>Arthropoda</taxon>
        <taxon>Hexapoda</taxon>
        <taxon>Insecta</taxon>
        <taxon>Pterygota</taxon>
        <taxon>Neoptera</taxon>
        <taxon>Paraneoptera</taxon>
        <taxon>Hemiptera</taxon>
        <taxon>Sternorrhyncha</taxon>
        <taxon>Aphidomorpha</taxon>
        <taxon>Aphidoidea</taxon>
        <taxon>Aphididae</taxon>
        <taxon>Aphidini</taxon>
        <taxon>Aphis</taxon>
        <taxon>Aphis</taxon>
    </lineage>
</organism>
<name>A0A9P0NIP3_APHGO</name>
<protein>
    <submittedName>
        <fullName evidence="2">Uncharacterized protein</fullName>
    </submittedName>
</protein>
<dbReference type="EMBL" id="OU899035">
    <property type="protein sequence ID" value="CAH1722975.1"/>
    <property type="molecule type" value="Genomic_DNA"/>
</dbReference>